<reference evidence="9 10" key="1">
    <citation type="submission" date="2019-09" db="EMBL/GenBank/DDBJ databases">
        <title>Emergence of a chromosome-mediated tetracycline resistance gene in Proteus strain.</title>
        <authorList>
            <person name="He D."/>
            <person name="Wang L."/>
        </authorList>
    </citation>
    <scope>NUCLEOTIDE SEQUENCE [LARGE SCALE GENOMIC DNA]</scope>
    <source>
        <strain evidence="9 10">T60</strain>
    </source>
</reference>
<dbReference type="Pfam" id="PF01848">
    <property type="entry name" value="HOK_GEF"/>
    <property type="match status" value="1"/>
</dbReference>
<evidence type="ECO:0000313" key="10">
    <source>
        <dbReference type="Proteomes" id="UP000464700"/>
    </source>
</evidence>
<evidence type="ECO:0000313" key="9">
    <source>
        <dbReference type="EMBL" id="QHN12461.1"/>
    </source>
</evidence>
<keyword evidence="2" id="KW-1003">Cell membrane</keyword>
<protein>
    <submittedName>
        <fullName evidence="9">Type I toxin-antitoxin system Hok family toxin</fullName>
    </submittedName>
</protein>
<comment type="subcellular location">
    <subcellularLocation>
        <location evidence="1 8">Cell inner membrane</location>
        <topology evidence="1 8">Single-pass membrane protein</topology>
    </subcellularLocation>
</comment>
<comment type="similarity">
    <text evidence="8">Belongs to the hok/gef family.</text>
</comment>
<keyword evidence="5" id="KW-0812">Transmembrane</keyword>
<dbReference type="AlphaFoldDB" id="A0A6I7D5T8"/>
<evidence type="ECO:0000256" key="1">
    <source>
        <dbReference type="ARBA" id="ARBA00004377"/>
    </source>
</evidence>
<evidence type="ECO:0000256" key="2">
    <source>
        <dbReference type="ARBA" id="ARBA00022475"/>
    </source>
</evidence>
<dbReference type="Proteomes" id="UP000464700">
    <property type="component" value="Chromosome"/>
</dbReference>
<evidence type="ECO:0000256" key="5">
    <source>
        <dbReference type="ARBA" id="ARBA00022692"/>
    </source>
</evidence>
<keyword evidence="10" id="KW-1185">Reference proteome</keyword>
<evidence type="ECO:0000256" key="7">
    <source>
        <dbReference type="ARBA" id="ARBA00023136"/>
    </source>
</evidence>
<sequence>MMKITLFGITVICVTVLCFTIIVGERLCSLNISNGNTVVQAILMCYK</sequence>
<name>A0A6I7D5T8_9GAMM</name>
<proteinExistence type="inferred from homology"/>
<accession>A0A6I7D5T8</accession>
<keyword evidence="7" id="KW-0472">Membrane</keyword>
<evidence type="ECO:0000256" key="3">
    <source>
        <dbReference type="ARBA" id="ARBA00022519"/>
    </source>
</evidence>
<gene>
    <name evidence="9" type="ORF">F1325_03075</name>
</gene>
<evidence type="ECO:0000256" key="8">
    <source>
        <dbReference type="RuleBase" id="RU221113"/>
    </source>
</evidence>
<keyword evidence="3" id="KW-0997">Cell inner membrane</keyword>
<dbReference type="PRINTS" id="PR00281">
    <property type="entry name" value="HOKGEFTOXIC"/>
</dbReference>
<evidence type="ECO:0000256" key="6">
    <source>
        <dbReference type="ARBA" id="ARBA00022989"/>
    </source>
</evidence>
<dbReference type="EMBL" id="CP043925">
    <property type="protein sequence ID" value="QHN12461.1"/>
    <property type="molecule type" value="Genomic_DNA"/>
</dbReference>
<dbReference type="GO" id="GO:0005886">
    <property type="term" value="C:plasma membrane"/>
    <property type="evidence" value="ECO:0007669"/>
    <property type="project" value="UniProtKB-SubCell"/>
</dbReference>
<keyword evidence="4" id="KW-1277">Toxin-antitoxin system</keyword>
<dbReference type="KEGG" id="pcol:F1325_03075"/>
<dbReference type="InterPro" id="IPR000021">
    <property type="entry name" value="Hok/gef_toxin"/>
</dbReference>
<organism evidence="9 10">
    <name type="scientific">Proteus columbae</name>
    <dbReference type="NCBI Taxonomy" id="1987580"/>
    <lineage>
        <taxon>Bacteria</taxon>
        <taxon>Pseudomonadati</taxon>
        <taxon>Pseudomonadota</taxon>
        <taxon>Gammaproteobacteria</taxon>
        <taxon>Enterobacterales</taxon>
        <taxon>Morganellaceae</taxon>
        <taxon>Proteus</taxon>
    </lineage>
</organism>
<evidence type="ECO:0000256" key="4">
    <source>
        <dbReference type="ARBA" id="ARBA00022649"/>
    </source>
</evidence>
<keyword evidence="6" id="KW-1133">Transmembrane helix</keyword>